<organism evidence="2 3">
    <name type="scientific">Thalictrum thalictroides</name>
    <name type="common">Rue-anemone</name>
    <name type="synonym">Anemone thalictroides</name>
    <dbReference type="NCBI Taxonomy" id="46969"/>
    <lineage>
        <taxon>Eukaryota</taxon>
        <taxon>Viridiplantae</taxon>
        <taxon>Streptophyta</taxon>
        <taxon>Embryophyta</taxon>
        <taxon>Tracheophyta</taxon>
        <taxon>Spermatophyta</taxon>
        <taxon>Magnoliopsida</taxon>
        <taxon>Ranunculales</taxon>
        <taxon>Ranunculaceae</taxon>
        <taxon>Thalictroideae</taxon>
        <taxon>Thalictrum</taxon>
    </lineage>
</organism>
<dbReference type="EMBL" id="JABWDY010035554">
    <property type="protein sequence ID" value="KAF5181921.1"/>
    <property type="molecule type" value="Genomic_DNA"/>
</dbReference>
<keyword evidence="3" id="KW-1185">Reference proteome</keyword>
<dbReference type="Proteomes" id="UP000554482">
    <property type="component" value="Unassembled WGS sequence"/>
</dbReference>
<evidence type="ECO:0000256" key="1">
    <source>
        <dbReference type="SAM" id="MobiDB-lite"/>
    </source>
</evidence>
<sequence length="192" mass="20463">MAGTSGSKNSHGQEIEVNGSEKVMANNSFAVLNTIEEEETLATDKGIENHAVIAKVLSEDGEEVEEETVQAQEIARFVEGVFLEAESLPQDEGLNPEKEVKLVVDGCKTLNKGQETEEAEPQQVDKANQGPITGNMECSSPAQVTPLAIEGPPFQSPIAGIQNSMDSFQNPAILPAYGEALGTSSDPFFLTN</sequence>
<reference evidence="2 3" key="1">
    <citation type="submission" date="2020-06" db="EMBL/GenBank/DDBJ databases">
        <title>Transcriptomic and genomic resources for Thalictrum thalictroides and T. hernandezii: Facilitating candidate gene discovery in an emerging model plant lineage.</title>
        <authorList>
            <person name="Arias T."/>
            <person name="Riano-Pachon D.M."/>
            <person name="Di Stilio V.S."/>
        </authorList>
    </citation>
    <scope>NUCLEOTIDE SEQUENCE [LARGE SCALE GENOMIC DNA]</scope>
    <source>
        <strain evidence="3">cv. WT478/WT964</strain>
        <tissue evidence="2">Leaves</tissue>
    </source>
</reference>
<proteinExistence type="predicted"/>
<name>A0A7J6VB91_THATH</name>
<feature type="region of interest" description="Disordered" evidence="1">
    <location>
        <begin position="1"/>
        <end position="23"/>
    </location>
</feature>
<accession>A0A7J6VB91</accession>
<gene>
    <name evidence="2" type="ORF">FRX31_028492</name>
</gene>
<feature type="non-terminal residue" evidence="2">
    <location>
        <position position="192"/>
    </location>
</feature>
<protein>
    <submittedName>
        <fullName evidence="2">Uncharacterized protein</fullName>
    </submittedName>
</protein>
<dbReference type="AlphaFoldDB" id="A0A7J6VB91"/>
<evidence type="ECO:0000313" key="3">
    <source>
        <dbReference type="Proteomes" id="UP000554482"/>
    </source>
</evidence>
<feature type="region of interest" description="Disordered" evidence="1">
    <location>
        <begin position="113"/>
        <end position="135"/>
    </location>
</feature>
<feature type="compositionally biased region" description="Polar residues" evidence="1">
    <location>
        <begin position="1"/>
        <end position="12"/>
    </location>
</feature>
<comment type="caution">
    <text evidence="2">The sequence shown here is derived from an EMBL/GenBank/DDBJ whole genome shotgun (WGS) entry which is preliminary data.</text>
</comment>
<evidence type="ECO:0000313" key="2">
    <source>
        <dbReference type="EMBL" id="KAF5181921.1"/>
    </source>
</evidence>